<dbReference type="Pfam" id="PF01300">
    <property type="entry name" value="Sua5_yciO_yrdC"/>
    <property type="match status" value="1"/>
</dbReference>
<keyword evidence="10 13" id="KW-0067">ATP-binding</keyword>
<comment type="similarity">
    <text evidence="2 13">Belongs to the SUA5 family.</text>
</comment>
<dbReference type="InterPro" id="IPR038385">
    <property type="entry name" value="Sua5/YwlC_C"/>
</dbReference>
<accession>A0ABS0LNI5</accession>
<dbReference type="NCBIfam" id="TIGR00057">
    <property type="entry name" value="L-threonylcarbamoyladenylate synthase"/>
    <property type="match status" value="1"/>
</dbReference>
<protein>
    <recommendedName>
        <fullName evidence="4 13">Threonylcarbamoyl-AMP synthase</fullName>
        <shortName evidence="13">TC-AMP synthase</shortName>
        <ecNumber evidence="3 13">2.7.7.87</ecNumber>
    </recommendedName>
    <alternativeName>
        <fullName evidence="11 13">L-threonylcarbamoyladenylate synthase</fullName>
    </alternativeName>
</protein>
<evidence type="ECO:0000256" key="6">
    <source>
        <dbReference type="ARBA" id="ARBA00022679"/>
    </source>
</evidence>
<dbReference type="RefSeq" id="WP_197114229.1">
    <property type="nucleotide sequence ID" value="NZ_JACBXQ010000001.1"/>
</dbReference>
<dbReference type="PIRSF" id="PIRSF004930">
    <property type="entry name" value="Tln_factor_SUA5"/>
    <property type="match status" value="1"/>
</dbReference>
<reference evidence="15 16" key="1">
    <citation type="submission" date="2020-07" db="EMBL/GenBank/DDBJ databases">
        <title>Facklamia lactis sp. nov., isolated from raw milk.</title>
        <authorList>
            <person name="Doll E.V."/>
            <person name="Huptas C."/>
            <person name="Staib L."/>
            <person name="Wenning M."/>
            <person name="Scherer S."/>
        </authorList>
    </citation>
    <scope>NUCLEOTIDE SEQUENCE [LARGE SCALE GENOMIC DNA]</scope>
    <source>
        <strain evidence="15 16">DSM 111018</strain>
    </source>
</reference>
<gene>
    <name evidence="15" type="ORF">HZY91_02160</name>
</gene>
<evidence type="ECO:0000256" key="10">
    <source>
        <dbReference type="ARBA" id="ARBA00022840"/>
    </source>
</evidence>
<dbReference type="InterPro" id="IPR005145">
    <property type="entry name" value="Sua5_C"/>
</dbReference>
<evidence type="ECO:0000256" key="7">
    <source>
        <dbReference type="ARBA" id="ARBA00022694"/>
    </source>
</evidence>
<organism evidence="15 16">
    <name type="scientific">Facklamia lactis</name>
    <dbReference type="NCBI Taxonomy" id="2749967"/>
    <lineage>
        <taxon>Bacteria</taxon>
        <taxon>Bacillati</taxon>
        <taxon>Bacillota</taxon>
        <taxon>Bacilli</taxon>
        <taxon>Lactobacillales</taxon>
        <taxon>Aerococcaceae</taxon>
        <taxon>Facklamia</taxon>
    </lineage>
</organism>
<evidence type="ECO:0000259" key="14">
    <source>
        <dbReference type="PROSITE" id="PS51163"/>
    </source>
</evidence>
<proteinExistence type="inferred from homology"/>
<dbReference type="EC" id="2.7.7.87" evidence="3 13"/>
<evidence type="ECO:0000313" key="16">
    <source>
        <dbReference type="Proteomes" id="UP000721415"/>
    </source>
</evidence>
<name>A0ABS0LNI5_9LACT</name>
<evidence type="ECO:0000256" key="4">
    <source>
        <dbReference type="ARBA" id="ARBA00015492"/>
    </source>
</evidence>
<dbReference type="InterPro" id="IPR010923">
    <property type="entry name" value="T(6)A37_SUA5"/>
</dbReference>
<dbReference type="PANTHER" id="PTHR17490">
    <property type="entry name" value="SUA5"/>
    <property type="match status" value="1"/>
</dbReference>
<dbReference type="Gene3D" id="3.40.50.11030">
    <property type="entry name" value="Threonylcarbamoyl-AMP synthase, C-terminal domain"/>
    <property type="match status" value="1"/>
</dbReference>
<evidence type="ECO:0000256" key="5">
    <source>
        <dbReference type="ARBA" id="ARBA00022490"/>
    </source>
</evidence>
<dbReference type="InterPro" id="IPR006070">
    <property type="entry name" value="Sua5-like_dom"/>
</dbReference>
<dbReference type="Pfam" id="PF03481">
    <property type="entry name" value="Sua5_C"/>
    <property type="match status" value="1"/>
</dbReference>
<keyword evidence="16" id="KW-1185">Reference proteome</keyword>
<evidence type="ECO:0000256" key="11">
    <source>
        <dbReference type="ARBA" id="ARBA00029774"/>
    </source>
</evidence>
<comment type="function">
    <text evidence="13">Required for the formation of a threonylcarbamoyl group on adenosine at position 37 (t(6)A37) in tRNAs that read codons beginning with adenine.</text>
</comment>
<evidence type="ECO:0000256" key="8">
    <source>
        <dbReference type="ARBA" id="ARBA00022695"/>
    </source>
</evidence>
<evidence type="ECO:0000256" key="12">
    <source>
        <dbReference type="ARBA" id="ARBA00048366"/>
    </source>
</evidence>
<dbReference type="Proteomes" id="UP000721415">
    <property type="component" value="Unassembled WGS sequence"/>
</dbReference>
<keyword evidence="8 13" id="KW-0548">Nucleotidyltransferase</keyword>
<evidence type="ECO:0000256" key="3">
    <source>
        <dbReference type="ARBA" id="ARBA00012584"/>
    </source>
</evidence>
<sequence>METIIFNRDGIDRAAQLLQEGELVAFPTETVYGLGARADQASAVAKVFEAKGRPSDNPLIVHIADRQQLEELVEEVSDLAIQLMDHFWPGPLTIIFPLKSGAVADNVTGGKTTVAIRMPNNALALELIRKTHLPLVGPSANLSTKPSPTSVEHILADFKGLIAGVLAAETDLTEIGVESTVVYPHDGQVDILRPGMITKSMIEELGISANYLSEATQLSHLEVASPGVKYSHYSPKQPVVYVASPWTVQEWQEHIGEVSDKIGLLAGEDLVENLSSLPQVVATYSWGEAEDIRNATRNLYAGLRYLERTNCDKIYVQGLENSEKASAFINRVTKASSIVL</sequence>
<evidence type="ECO:0000256" key="2">
    <source>
        <dbReference type="ARBA" id="ARBA00007663"/>
    </source>
</evidence>
<dbReference type="EMBL" id="JACBXQ010000001">
    <property type="protein sequence ID" value="MBG9985694.1"/>
    <property type="molecule type" value="Genomic_DNA"/>
</dbReference>
<dbReference type="Gene3D" id="3.90.870.10">
    <property type="entry name" value="DHBP synthase"/>
    <property type="match status" value="1"/>
</dbReference>
<evidence type="ECO:0000313" key="15">
    <source>
        <dbReference type="EMBL" id="MBG9985694.1"/>
    </source>
</evidence>
<keyword evidence="9 13" id="KW-0547">Nucleotide-binding</keyword>
<keyword evidence="6 13" id="KW-0808">Transferase</keyword>
<dbReference type="InterPro" id="IPR050156">
    <property type="entry name" value="TC-AMP_synthase_SUA5"/>
</dbReference>
<evidence type="ECO:0000256" key="13">
    <source>
        <dbReference type="PIRNR" id="PIRNR004930"/>
    </source>
</evidence>
<keyword evidence="7 13" id="KW-0819">tRNA processing</keyword>
<evidence type="ECO:0000256" key="1">
    <source>
        <dbReference type="ARBA" id="ARBA00004496"/>
    </source>
</evidence>
<dbReference type="SUPFAM" id="SSF55821">
    <property type="entry name" value="YrdC/RibB"/>
    <property type="match status" value="1"/>
</dbReference>
<comment type="caution">
    <text evidence="15">The sequence shown here is derived from an EMBL/GenBank/DDBJ whole genome shotgun (WGS) entry which is preliminary data.</text>
</comment>
<evidence type="ECO:0000256" key="9">
    <source>
        <dbReference type="ARBA" id="ARBA00022741"/>
    </source>
</evidence>
<comment type="subcellular location">
    <subcellularLocation>
        <location evidence="1 13">Cytoplasm</location>
    </subcellularLocation>
</comment>
<comment type="catalytic activity">
    <reaction evidence="12 13">
        <text>L-threonine + hydrogencarbonate + ATP = L-threonylcarbamoyladenylate + diphosphate + H2O</text>
        <dbReference type="Rhea" id="RHEA:36407"/>
        <dbReference type="ChEBI" id="CHEBI:15377"/>
        <dbReference type="ChEBI" id="CHEBI:17544"/>
        <dbReference type="ChEBI" id="CHEBI:30616"/>
        <dbReference type="ChEBI" id="CHEBI:33019"/>
        <dbReference type="ChEBI" id="CHEBI:57926"/>
        <dbReference type="ChEBI" id="CHEBI:73682"/>
        <dbReference type="EC" id="2.7.7.87"/>
    </reaction>
</comment>
<dbReference type="PROSITE" id="PS51163">
    <property type="entry name" value="YRDC"/>
    <property type="match status" value="1"/>
</dbReference>
<dbReference type="PANTHER" id="PTHR17490:SF16">
    <property type="entry name" value="THREONYLCARBAMOYL-AMP SYNTHASE"/>
    <property type="match status" value="1"/>
</dbReference>
<dbReference type="InterPro" id="IPR017945">
    <property type="entry name" value="DHBP_synth_RibB-like_a/b_dom"/>
</dbReference>
<keyword evidence="5 13" id="KW-0963">Cytoplasm</keyword>
<feature type="domain" description="YrdC-like" evidence="14">
    <location>
        <begin position="8"/>
        <end position="197"/>
    </location>
</feature>